<dbReference type="InterPro" id="IPR001653">
    <property type="entry name" value="DAP_epimerase_DapF"/>
</dbReference>
<feature type="active site" evidence="9">
    <location>
        <position position="72"/>
    </location>
</feature>
<feature type="binding site" evidence="8">
    <location>
        <position position="194"/>
    </location>
    <ligand>
        <name>substrate</name>
    </ligand>
</feature>
<dbReference type="GO" id="GO:0008837">
    <property type="term" value="F:diaminopimelate epimerase activity"/>
    <property type="evidence" value="ECO:0007669"/>
    <property type="project" value="UniProtKB-UniRule"/>
</dbReference>
<dbReference type="InterPro" id="IPR018510">
    <property type="entry name" value="DAP_epimerase_AS"/>
</dbReference>
<feature type="active site" description="Proton acceptor" evidence="8">
    <location>
        <position position="221"/>
    </location>
</feature>
<evidence type="ECO:0000256" key="5">
    <source>
        <dbReference type="ARBA" id="ARBA00023154"/>
    </source>
</evidence>
<feature type="binding site" evidence="8">
    <location>
        <begin position="212"/>
        <end position="213"/>
    </location>
    <ligand>
        <name>substrate</name>
    </ligand>
</feature>
<dbReference type="EC" id="5.1.1.7" evidence="3 8"/>
<evidence type="ECO:0000256" key="2">
    <source>
        <dbReference type="ARBA" id="ARBA00010219"/>
    </source>
</evidence>
<dbReference type="GO" id="GO:0009089">
    <property type="term" value="P:lysine biosynthetic process via diaminopimelate"/>
    <property type="evidence" value="ECO:0007669"/>
    <property type="project" value="UniProtKB-UniRule"/>
</dbReference>
<evidence type="ECO:0000256" key="8">
    <source>
        <dbReference type="HAMAP-Rule" id="MF_00197"/>
    </source>
</evidence>
<comment type="caution">
    <text evidence="10">The sequence shown here is derived from an EMBL/GenBank/DDBJ whole genome shotgun (WGS) entry which is preliminary data.</text>
</comment>
<evidence type="ECO:0000256" key="1">
    <source>
        <dbReference type="ARBA" id="ARBA00005196"/>
    </source>
</evidence>
<dbReference type="SUPFAM" id="SSF54506">
    <property type="entry name" value="Diaminopimelate epimerase-like"/>
    <property type="match status" value="2"/>
</dbReference>
<dbReference type="HAMAP" id="MF_00197">
    <property type="entry name" value="DAP_epimerase"/>
    <property type="match status" value="1"/>
</dbReference>
<evidence type="ECO:0000256" key="9">
    <source>
        <dbReference type="PROSITE-ProRule" id="PRU10125"/>
    </source>
</evidence>
<dbReference type="Pfam" id="PF01678">
    <property type="entry name" value="DAP_epimerase"/>
    <property type="match status" value="2"/>
</dbReference>
<sequence length="280" mass="30512">MKFTKMHGIGNDYIYVNCFEEGIPADPAALSRRLSDRHFGIGSDGLILIRPTENGDAMMDLYNADGSRAMMCGNGIRCVGRYVYERGIAKKETLRIDTLSGVKTLHLDVANGMVQSIEVDMGEPVLEPASIPVLLSGERAVSVPVEMGDDVFSVTCVSMGNPHCVLFVEDVDALDLEELGPRFEWNPLFPQGVNTEFIQPLPDGSLKMRVWERGSGETWACGTGACASVVAACLCGKAERQSVVHLRGGDLSIHWREEDGHVMMRGPAAFVFDGEIDLSE</sequence>
<evidence type="ECO:0000256" key="7">
    <source>
        <dbReference type="ARBA" id="ARBA00051712"/>
    </source>
</evidence>
<gene>
    <name evidence="8" type="primary">dapF</name>
    <name evidence="10" type="ORF">IAB89_07605</name>
</gene>
<dbReference type="Gene3D" id="3.10.310.10">
    <property type="entry name" value="Diaminopimelate Epimerase, Chain A, domain 1"/>
    <property type="match status" value="2"/>
</dbReference>
<name>A0A9D1DFU8_9FIRM</name>
<evidence type="ECO:0000256" key="4">
    <source>
        <dbReference type="ARBA" id="ARBA00022605"/>
    </source>
</evidence>
<accession>A0A9D1DFU8</accession>
<comment type="caution">
    <text evidence="8">Lacks conserved residue(s) required for the propagation of feature annotation.</text>
</comment>
<feature type="binding site" evidence="8">
    <location>
        <begin position="73"/>
        <end position="74"/>
    </location>
    <ligand>
        <name>substrate</name>
    </ligand>
</feature>
<reference evidence="10" key="1">
    <citation type="submission" date="2020-10" db="EMBL/GenBank/DDBJ databases">
        <authorList>
            <person name="Gilroy R."/>
        </authorList>
    </citation>
    <scope>NUCLEOTIDE SEQUENCE</scope>
    <source>
        <strain evidence="10">ChiSxjej1B13-7958</strain>
    </source>
</reference>
<feature type="binding site" evidence="8">
    <location>
        <position position="11"/>
    </location>
    <ligand>
        <name>substrate</name>
    </ligand>
</feature>
<organism evidence="10 11">
    <name type="scientific">Candidatus Caccousia avicola</name>
    <dbReference type="NCBI Taxonomy" id="2840721"/>
    <lineage>
        <taxon>Bacteria</taxon>
        <taxon>Bacillati</taxon>
        <taxon>Bacillota</taxon>
        <taxon>Clostridia</taxon>
        <taxon>Eubacteriales</taxon>
        <taxon>Oscillospiraceae</taxon>
        <taxon>Oscillospiraceae incertae sedis</taxon>
        <taxon>Candidatus Caccousia</taxon>
    </lineage>
</organism>
<evidence type="ECO:0000256" key="6">
    <source>
        <dbReference type="ARBA" id="ARBA00023235"/>
    </source>
</evidence>
<proteinExistence type="inferred from homology"/>
<dbReference type="GO" id="GO:0005829">
    <property type="term" value="C:cytosol"/>
    <property type="evidence" value="ECO:0007669"/>
    <property type="project" value="TreeGrafter"/>
</dbReference>
<comment type="catalytic activity">
    <reaction evidence="7 8">
        <text>(2S,6S)-2,6-diaminopimelate = meso-2,6-diaminopimelate</text>
        <dbReference type="Rhea" id="RHEA:15393"/>
        <dbReference type="ChEBI" id="CHEBI:57609"/>
        <dbReference type="ChEBI" id="CHEBI:57791"/>
        <dbReference type="EC" id="5.1.1.7"/>
    </reaction>
</comment>
<feature type="binding site" evidence="8">
    <location>
        <position position="161"/>
    </location>
    <ligand>
        <name>substrate</name>
    </ligand>
</feature>
<keyword evidence="5 8" id="KW-0457">Lysine biosynthesis</keyword>
<keyword evidence="8" id="KW-0963">Cytoplasm</keyword>
<keyword evidence="6 8" id="KW-0413">Isomerase</keyword>
<reference evidence="10" key="2">
    <citation type="journal article" date="2021" name="PeerJ">
        <title>Extensive microbial diversity within the chicken gut microbiome revealed by metagenomics and culture.</title>
        <authorList>
            <person name="Gilroy R."/>
            <person name="Ravi A."/>
            <person name="Getino M."/>
            <person name="Pursley I."/>
            <person name="Horton D.L."/>
            <person name="Alikhan N.F."/>
            <person name="Baker D."/>
            <person name="Gharbi K."/>
            <person name="Hall N."/>
            <person name="Watson M."/>
            <person name="Adriaenssens E.M."/>
            <person name="Foster-Nyarko E."/>
            <person name="Jarju S."/>
            <person name="Secka A."/>
            <person name="Antonio M."/>
            <person name="Oren A."/>
            <person name="Chaudhuri R.R."/>
            <person name="La Ragione R."/>
            <person name="Hildebrand F."/>
            <person name="Pallen M.J."/>
        </authorList>
    </citation>
    <scope>NUCLEOTIDE SEQUENCE</scope>
    <source>
        <strain evidence="10">ChiSxjej1B13-7958</strain>
    </source>
</reference>
<dbReference type="PROSITE" id="PS01326">
    <property type="entry name" value="DAP_EPIMERASE"/>
    <property type="match status" value="1"/>
</dbReference>
<evidence type="ECO:0000313" key="10">
    <source>
        <dbReference type="EMBL" id="HIR47504.1"/>
    </source>
</evidence>
<feature type="binding site" evidence="8">
    <location>
        <begin position="222"/>
        <end position="223"/>
    </location>
    <ligand>
        <name>substrate</name>
    </ligand>
</feature>
<dbReference type="PANTHER" id="PTHR31689">
    <property type="entry name" value="DIAMINOPIMELATE EPIMERASE, CHLOROPLASTIC"/>
    <property type="match status" value="1"/>
</dbReference>
<comment type="similarity">
    <text evidence="2 8">Belongs to the diaminopimelate epimerase family.</text>
</comment>
<comment type="function">
    <text evidence="8">Catalyzes the stereoinversion of LL-2,6-diaminopimelate (L,L-DAP) to meso-diaminopimelate (meso-DAP), a precursor of L-lysine and an essential component of the bacterial peptidoglycan.</text>
</comment>
<evidence type="ECO:0000256" key="3">
    <source>
        <dbReference type="ARBA" id="ARBA00013080"/>
    </source>
</evidence>
<comment type="subcellular location">
    <subcellularLocation>
        <location evidence="8">Cytoplasm</location>
    </subcellularLocation>
</comment>
<protein>
    <recommendedName>
        <fullName evidence="3 8">Diaminopimelate epimerase</fullName>
        <shortName evidence="8">DAP epimerase</shortName>
        <ecNumber evidence="3 8">5.1.1.7</ecNumber>
    </recommendedName>
    <alternativeName>
        <fullName evidence="8">PLP-independent amino acid racemase</fullName>
    </alternativeName>
</protein>
<comment type="pathway">
    <text evidence="1 8">Amino-acid biosynthesis; L-lysine biosynthesis via DAP pathway; DL-2,6-diaminopimelate from LL-2,6-diaminopimelate: step 1/1.</text>
</comment>
<dbReference type="AlphaFoldDB" id="A0A9D1DFU8"/>
<comment type="subunit">
    <text evidence="8">Homodimer.</text>
</comment>
<feature type="site" description="Could be important to modulate the pK values of the two catalytic cysteine residues" evidence="8">
    <location>
        <position position="212"/>
    </location>
</feature>
<dbReference type="Proteomes" id="UP000824242">
    <property type="component" value="Unassembled WGS sequence"/>
</dbReference>
<dbReference type="EMBL" id="DVGZ01000079">
    <property type="protein sequence ID" value="HIR47504.1"/>
    <property type="molecule type" value="Genomic_DNA"/>
</dbReference>
<feature type="active site" description="Proton donor" evidence="8">
    <location>
        <position position="72"/>
    </location>
</feature>
<dbReference type="NCBIfam" id="TIGR00652">
    <property type="entry name" value="DapF"/>
    <property type="match status" value="1"/>
</dbReference>
<keyword evidence="4 8" id="KW-0028">Amino-acid biosynthesis</keyword>
<dbReference type="PANTHER" id="PTHR31689:SF0">
    <property type="entry name" value="DIAMINOPIMELATE EPIMERASE"/>
    <property type="match status" value="1"/>
</dbReference>
<evidence type="ECO:0000313" key="11">
    <source>
        <dbReference type="Proteomes" id="UP000824242"/>
    </source>
</evidence>
<feature type="binding site" evidence="8">
    <location>
        <position position="63"/>
    </location>
    <ligand>
        <name>substrate</name>
    </ligand>
</feature>
<feature type="site" description="Could be important to modulate the pK values of the two catalytic cysteine residues" evidence="8">
    <location>
        <position position="163"/>
    </location>
</feature>